<comment type="similarity">
    <text evidence="9">Belongs to the Tom70 family.</text>
</comment>
<feature type="repeat" description="TPR" evidence="10">
    <location>
        <begin position="249"/>
        <end position="282"/>
    </location>
</feature>
<feature type="transmembrane region" description="Helical" evidence="11">
    <location>
        <begin position="12"/>
        <end position="32"/>
    </location>
</feature>
<dbReference type="SMART" id="SM00028">
    <property type="entry name" value="TPR"/>
    <property type="match status" value="10"/>
</dbReference>
<dbReference type="GO" id="GO:0008320">
    <property type="term" value="F:protein transmembrane transporter activity"/>
    <property type="evidence" value="ECO:0007669"/>
    <property type="project" value="TreeGrafter"/>
</dbReference>
<dbReference type="Gene3D" id="1.25.40.10">
    <property type="entry name" value="Tetratricopeptide repeat domain"/>
    <property type="match status" value="2"/>
</dbReference>
<evidence type="ECO:0000259" key="13">
    <source>
        <dbReference type="Pfam" id="PF04773"/>
    </source>
</evidence>
<dbReference type="Pfam" id="PF04773">
    <property type="entry name" value="FecR"/>
    <property type="match status" value="1"/>
</dbReference>
<dbReference type="Gene3D" id="2.60.120.1440">
    <property type="match status" value="1"/>
</dbReference>
<comment type="subcellular location">
    <subcellularLocation>
        <location evidence="2">Cell outer membrane</location>
    </subcellularLocation>
    <subcellularLocation>
        <location evidence="1">Membrane</location>
        <topology evidence="1">Single-pass membrane protein</topology>
    </subcellularLocation>
</comment>
<keyword evidence="7 11" id="KW-0472">Membrane</keyword>
<evidence type="ECO:0000256" key="9">
    <source>
        <dbReference type="ARBA" id="ARBA00038030"/>
    </source>
</evidence>
<dbReference type="Pfam" id="PF13432">
    <property type="entry name" value="TPR_16"/>
    <property type="match status" value="2"/>
</dbReference>
<name>A0A564ZHR2_9BACT</name>
<evidence type="ECO:0000256" key="11">
    <source>
        <dbReference type="SAM" id="Phobius"/>
    </source>
</evidence>
<dbReference type="GO" id="GO:0009279">
    <property type="term" value="C:cell outer membrane"/>
    <property type="evidence" value="ECO:0007669"/>
    <property type="project" value="UniProtKB-SubCell"/>
</dbReference>
<protein>
    <submittedName>
        <fullName evidence="14">TPR domain-containing protein</fullName>
    </submittedName>
</protein>
<evidence type="ECO:0000256" key="5">
    <source>
        <dbReference type="ARBA" id="ARBA00022803"/>
    </source>
</evidence>
<feature type="domain" description="TonB-dependent receptor-like beta-barrel" evidence="12">
    <location>
        <begin position="807"/>
        <end position="1193"/>
    </location>
</feature>
<evidence type="ECO:0000256" key="4">
    <source>
        <dbReference type="ARBA" id="ARBA00022737"/>
    </source>
</evidence>
<dbReference type="PROSITE" id="PS50005">
    <property type="entry name" value="TPR"/>
    <property type="match status" value="3"/>
</dbReference>
<dbReference type="Pfam" id="PF00593">
    <property type="entry name" value="TonB_dep_Rec_b-barrel"/>
    <property type="match status" value="1"/>
</dbReference>
<evidence type="ECO:0000313" key="15">
    <source>
        <dbReference type="Proteomes" id="UP000334340"/>
    </source>
</evidence>
<dbReference type="GO" id="GO:0030943">
    <property type="term" value="F:mitochondrion targeting sequence binding"/>
    <property type="evidence" value="ECO:0007669"/>
    <property type="project" value="TreeGrafter"/>
</dbReference>
<proteinExistence type="inferred from homology"/>
<reference evidence="14 15" key="1">
    <citation type="submission" date="2019-07" db="EMBL/GenBank/DDBJ databases">
        <authorList>
            <person name="Cremers G."/>
        </authorList>
    </citation>
    <scope>NUCLEOTIDE SEQUENCE [LARGE SCALE GENOMIC DNA]</scope>
</reference>
<evidence type="ECO:0000256" key="6">
    <source>
        <dbReference type="ARBA" id="ARBA00022989"/>
    </source>
</evidence>
<evidence type="ECO:0000256" key="10">
    <source>
        <dbReference type="PROSITE-ProRule" id="PRU00339"/>
    </source>
</evidence>
<evidence type="ECO:0000256" key="3">
    <source>
        <dbReference type="ARBA" id="ARBA00022692"/>
    </source>
</evidence>
<organism evidence="14 15">
    <name type="scientific">Candidatus Methylomirabilis lanthanidiphila</name>
    <dbReference type="NCBI Taxonomy" id="2211376"/>
    <lineage>
        <taxon>Bacteria</taxon>
        <taxon>Candidatus Methylomirabilota</taxon>
        <taxon>Candidatus Methylomirabilia</taxon>
        <taxon>Candidatus Methylomirabilales</taxon>
        <taxon>Candidatus Methylomirabilaceae</taxon>
        <taxon>Candidatus Methylomirabilis</taxon>
    </lineage>
</organism>
<dbReference type="SUPFAM" id="SSF56935">
    <property type="entry name" value="Porins"/>
    <property type="match status" value="1"/>
</dbReference>
<keyword evidence="3 11" id="KW-0812">Transmembrane</keyword>
<dbReference type="Proteomes" id="UP000334340">
    <property type="component" value="Unassembled WGS sequence"/>
</dbReference>
<gene>
    <name evidence="14" type="ORF">MELA_00568</name>
</gene>
<evidence type="ECO:0000313" key="14">
    <source>
        <dbReference type="EMBL" id="VUZ84202.1"/>
    </source>
</evidence>
<dbReference type="PANTHER" id="PTHR46208:SF1">
    <property type="entry name" value="MITOCHONDRIAL IMPORT RECEPTOR SUBUNIT TOM70"/>
    <property type="match status" value="1"/>
</dbReference>
<evidence type="ECO:0000256" key="7">
    <source>
        <dbReference type="ARBA" id="ARBA00023136"/>
    </source>
</evidence>
<evidence type="ECO:0000259" key="12">
    <source>
        <dbReference type="Pfam" id="PF00593"/>
    </source>
</evidence>
<dbReference type="Pfam" id="PF14559">
    <property type="entry name" value="TPR_19"/>
    <property type="match status" value="1"/>
</dbReference>
<dbReference type="GO" id="GO:0030150">
    <property type="term" value="P:protein import into mitochondrial matrix"/>
    <property type="evidence" value="ECO:0007669"/>
    <property type="project" value="TreeGrafter"/>
</dbReference>
<dbReference type="AlphaFoldDB" id="A0A564ZHR2"/>
<dbReference type="EMBL" id="CABIKM010000008">
    <property type="protein sequence ID" value="VUZ84202.1"/>
    <property type="molecule type" value="Genomic_DNA"/>
</dbReference>
<feature type="repeat" description="TPR" evidence="10">
    <location>
        <begin position="416"/>
        <end position="449"/>
    </location>
</feature>
<accession>A0A564ZHR2</accession>
<dbReference type="InterPro" id="IPR000531">
    <property type="entry name" value="Beta-barrel_TonB"/>
</dbReference>
<dbReference type="InterPro" id="IPR036942">
    <property type="entry name" value="Beta-barrel_TonB_sf"/>
</dbReference>
<evidence type="ECO:0000256" key="1">
    <source>
        <dbReference type="ARBA" id="ARBA00004167"/>
    </source>
</evidence>
<dbReference type="PROSITE" id="PS50293">
    <property type="entry name" value="TPR_REGION"/>
    <property type="match status" value="1"/>
</dbReference>
<keyword evidence="6 11" id="KW-1133">Transmembrane helix</keyword>
<evidence type="ECO:0000256" key="2">
    <source>
        <dbReference type="ARBA" id="ARBA00004442"/>
    </source>
</evidence>
<evidence type="ECO:0000256" key="8">
    <source>
        <dbReference type="ARBA" id="ARBA00023237"/>
    </source>
</evidence>
<keyword evidence="5 10" id="KW-0802">TPR repeat</keyword>
<dbReference type="InterPro" id="IPR019734">
    <property type="entry name" value="TPR_rpt"/>
</dbReference>
<keyword evidence="8" id="KW-0998">Cell outer membrane</keyword>
<feature type="repeat" description="TPR" evidence="10">
    <location>
        <begin position="348"/>
        <end position="381"/>
    </location>
</feature>
<dbReference type="Gene3D" id="2.40.170.20">
    <property type="entry name" value="TonB-dependent receptor, beta-barrel domain"/>
    <property type="match status" value="1"/>
</dbReference>
<dbReference type="SUPFAM" id="SSF48452">
    <property type="entry name" value="TPR-like"/>
    <property type="match status" value="2"/>
</dbReference>
<dbReference type="InterPro" id="IPR006860">
    <property type="entry name" value="FecR"/>
</dbReference>
<dbReference type="InterPro" id="IPR011990">
    <property type="entry name" value="TPR-like_helical_dom_sf"/>
</dbReference>
<keyword evidence="4" id="KW-0677">Repeat</keyword>
<feature type="domain" description="FecR protein" evidence="13">
    <location>
        <begin position="66"/>
        <end position="170"/>
    </location>
</feature>
<dbReference type="PANTHER" id="PTHR46208">
    <property type="entry name" value="MITOCHONDRIAL IMPORT RECEPTOR SUBUNIT TOM70"/>
    <property type="match status" value="1"/>
</dbReference>
<keyword evidence="15" id="KW-1185">Reference proteome</keyword>
<dbReference type="Pfam" id="PF13181">
    <property type="entry name" value="TPR_8"/>
    <property type="match status" value="1"/>
</dbReference>
<sequence length="1224" mass="137014">MNYRLFSIQRTILLHILVCSIVSVLSIVPAIAQEAGRIVSVVGSVEVFRARQWQPVGLRHVLMPGDVVRTGPGSRAAILLSDEVQIKVNANSTLEITEVMGPPGKAVRAGTAPLQTILNLLKGELWSRSRGRPLQIRTPAATATIRGTEFDLSSGPDNESRLAVLEGAVEFRNPQGGVVVRAGEEATARMGEPPSKTILLKPLDAVQWSLYYPGILSVRDYPLSGVAPTLLAQGLVDAEQRAVSGPTDPEARLKLGEILFDLGRQVEARREFEKALTLDPGNPRALAGLGWVHLVEGRLPEALRAFQQATPSTLSALVGQTNALYRLDRFDEMQEVISEAKGRFPSFPQPLAQAALLYLIQGRVAEARQELEHAVALDPNYALAHDLRSNIALVRNEKDLAQQAAQQAIAANPRSASSYLNLSLAKQAAFHLDEALQAARKALALEPDNPMAMIQVSRLLFGMGRLSEALSMAEEARRRAPSDPLITSTWGFLLLTQVKTPEALTAFDQAIDQDSTRGEPHLGRGLALFRQGKTEEAVQEMWMATLLEPKVSLFWSYLGKALYEAKRYPEEMDPLAIAKRSDPNDPTPWFYDAIQKQTTNRPVEALRDMQQAIELNDNRAVYRSRLLLDSDLAARSASLGRIYSDLGFQQLALVEGWKSVNTDPSNFSAHRFLADSYAVLPRHEIARVSELLQSQLLQPINITPIQPHLAESNLFLISSQGPARLSFNEFNPLFTRNGIRFQPSGVGGENSTYGGEGVLSGIYQKASFSFGGSHFETDGFRKNSDQHDDIADAFLQYELSPQTSVQFEYRFRNTRTGDLQLNFFRDDIFSGLRNSADTNSWRVGLRHAFSPNSTVLGSFMYQRQDSLNHDESPDLTVDFKDPDQRGISVELQHLFQSRHINLTGGIGYFDRKREQILTIEYVPPLDEFNFKGRLDFDARHVNVYLYSYLNVLKDVTFTLGASGDFFKTDSTASESTDQFNPKLGITWNVLPDTTLRAAVFRAFKRTLLTNQTLEPTQVAGFNQFYDDFDSTESWRYGIAVDQKFSPTLFGGVELSRRDLEVPLPLTDPASDVTEVERTDWREDLARAYFFWTPHEWLALSTEYQYEYFKRIREFGFGIVDATTHRVPLGLRLFHPAGLSFVGKATWFHQNGNFFRKSGVCCESGTSDFWVVDTAVSYRLPKRYGFLTIGATNLFNRKFKYQETDLKNPAIQPDRTFFARLTLSF</sequence>